<dbReference type="EMBL" id="RBXA01000001">
    <property type="protein sequence ID" value="RKS94401.1"/>
    <property type="molecule type" value="Genomic_DNA"/>
</dbReference>
<reference evidence="1 2" key="1">
    <citation type="submission" date="2018-10" db="EMBL/GenBank/DDBJ databases">
        <title>Genomic Encyclopedia of Archaeal and Bacterial Type Strains, Phase II (KMG-II): from individual species to whole genera.</title>
        <authorList>
            <person name="Goeker M."/>
        </authorList>
    </citation>
    <scope>NUCLEOTIDE SEQUENCE [LARGE SCALE GENOMIC DNA]</scope>
    <source>
        <strain evidence="1 2">DSM 15094</strain>
    </source>
</reference>
<evidence type="ECO:0000313" key="1">
    <source>
        <dbReference type="EMBL" id="RKS94401.1"/>
    </source>
</evidence>
<organism evidence="1 2">
    <name type="scientific">Flavobacterium limicola</name>
    <dbReference type="NCBI Taxonomy" id="180441"/>
    <lineage>
        <taxon>Bacteria</taxon>
        <taxon>Pseudomonadati</taxon>
        <taxon>Bacteroidota</taxon>
        <taxon>Flavobacteriia</taxon>
        <taxon>Flavobacteriales</taxon>
        <taxon>Flavobacteriaceae</taxon>
        <taxon>Flavobacterium</taxon>
    </lineage>
</organism>
<proteinExistence type="predicted"/>
<dbReference type="Proteomes" id="UP000280091">
    <property type="component" value="Unassembled WGS sequence"/>
</dbReference>
<accession>A0A495S476</accession>
<sequence length="101" mass="11872">MVFETESFFNKTATQQPINTISIQNRRFQYDRMLSTSLLYLIMPSKFNLYSSFISSSLSATPSKQSALTVFEQKKLVCINKMVLYYTLYSNQNPFFILFYI</sequence>
<comment type="caution">
    <text evidence="1">The sequence shown here is derived from an EMBL/GenBank/DDBJ whole genome shotgun (WGS) entry which is preliminary data.</text>
</comment>
<name>A0A495S476_9FLAO</name>
<dbReference type="AlphaFoldDB" id="A0A495S476"/>
<protein>
    <submittedName>
        <fullName evidence="1">Uncharacterized protein</fullName>
    </submittedName>
</protein>
<evidence type="ECO:0000313" key="2">
    <source>
        <dbReference type="Proteomes" id="UP000280091"/>
    </source>
</evidence>
<keyword evidence="2" id="KW-1185">Reference proteome</keyword>
<gene>
    <name evidence="1" type="ORF">BC952_0001</name>
</gene>